<sequence length="204" mass="23825">MPVRERIMETALRMFRMYGIKSVTMFDISRESGVSKKTVYEHFRDKEDLVHEGMSFLLNGHMEQFKNFRQHSANAIEELIRELEYMELLGKTVNPVMLYEVQKYHPGIWKTVEDFKRDCVLSSISENLKRGIEEGLYRNDLDAAIVARMRQLQLETVFDPAQYPATAYDLHEVMAQLTQHFILGITTLKGRKIAAGYLQIKDEN</sequence>
<accession>A0A6N8JC84</accession>
<dbReference type="Pfam" id="PF00440">
    <property type="entry name" value="TetR_N"/>
    <property type="match status" value="1"/>
</dbReference>
<dbReference type="SUPFAM" id="SSF48498">
    <property type="entry name" value="Tetracyclin repressor-like, C-terminal domain"/>
    <property type="match status" value="1"/>
</dbReference>
<comment type="caution">
    <text evidence="7">The sequence shown here is derived from an EMBL/GenBank/DDBJ whole genome shotgun (WGS) entry which is preliminary data.</text>
</comment>
<keyword evidence="8" id="KW-1185">Reference proteome</keyword>
<dbReference type="AlphaFoldDB" id="A0A6N8JC84"/>
<organism evidence="7 8">
    <name type="scientific">Chitinophaga oryziterrae</name>
    <dbReference type="NCBI Taxonomy" id="1031224"/>
    <lineage>
        <taxon>Bacteria</taxon>
        <taxon>Pseudomonadati</taxon>
        <taxon>Bacteroidota</taxon>
        <taxon>Chitinophagia</taxon>
        <taxon>Chitinophagales</taxon>
        <taxon>Chitinophagaceae</taxon>
        <taxon>Chitinophaga</taxon>
    </lineage>
</organism>
<keyword evidence="1" id="KW-0678">Repressor</keyword>
<evidence type="ECO:0000256" key="5">
    <source>
        <dbReference type="PROSITE-ProRule" id="PRU00335"/>
    </source>
</evidence>
<keyword evidence="2" id="KW-0805">Transcription regulation</keyword>
<dbReference type="SUPFAM" id="SSF46689">
    <property type="entry name" value="Homeodomain-like"/>
    <property type="match status" value="1"/>
</dbReference>
<keyword evidence="4" id="KW-0804">Transcription</keyword>
<protein>
    <submittedName>
        <fullName evidence="7">TetR family transcriptional regulator</fullName>
    </submittedName>
</protein>
<dbReference type="Gene3D" id="1.10.10.60">
    <property type="entry name" value="Homeodomain-like"/>
    <property type="match status" value="1"/>
</dbReference>
<reference evidence="7 8" key="1">
    <citation type="submission" date="2019-12" db="EMBL/GenBank/DDBJ databases">
        <title>The draft genomic sequence of strain Chitinophaga oryziterrae JCM 16595.</title>
        <authorList>
            <person name="Zhang X."/>
        </authorList>
    </citation>
    <scope>NUCLEOTIDE SEQUENCE [LARGE SCALE GENOMIC DNA]</scope>
    <source>
        <strain evidence="7 8">JCM 16595</strain>
    </source>
</reference>
<dbReference type="GO" id="GO:0000976">
    <property type="term" value="F:transcription cis-regulatory region binding"/>
    <property type="evidence" value="ECO:0007669"/>
    <property type="project" value="TreeGrafter"/>
</dbReference>
<dbReference type="InterPro" id="IPR009057">
    <property type="entry name" value="Homeodomain-like_sf"/>
</dbReference>
<keyword evidence="3 5" id="KW-0238">DNA-binding</keyword>
<dbReference type="PROSITE" id="PS50977">
    <property type="entry name" value="HTH_TETR_2"/>
    <property type="match status" value="1"/>
</dbReference>
<gene>
    <name evidence="7" type="ORF">GO495_18315</name>
</gene>
<name>A0A6N8JC84_9BACT</name>
<evidence type="ECO:0000256" key="4">
    <source>
        <dbReference type="ARBA" id="ARBA00023163"/>
    </source>
</evidence>
<dbReference type="PANTHER" id="PTHR30055">
    <property type="entry name" value="HTH-TYPE TRANSCRIPTIONAL REGULATOR RUTR"/>
    <property type="match status" value="1"/>
</dbReference>
<proteinExistence type="predicted"/>
<dbReference type="GO" id="GO:0003700">
    <property type="term" value="F:DNA-binding transcription factor activity"/>
    <property type="evidence" value="ECO:0007669"/>
    <property type="project" value="TreeGrafter"/>
</dbReference>
<dbReference type="Gene3D" id="1.10.357.10">
    <property type="entry name" value="Tetracycline Repressor, domain 2"/>
    <property type="match status" value="1"/>
</dbReference>
<evidence type="ECO:0000256" key="1">
    <source>
        <dbReference type="ARBA" id="ARBA00022491"/>
    </source>
</evidence>
<evidence type="ECO:0000313" key="8">
    <source>
        <dbReference type="Proteomes" id="UP000468388"/>
    </source>
</evidence>
<dbReference type="InterPro" id="IPR001647">
    <property type="entry name" value="HTH_TetR"/>
</dbReference>
<evidence type="ECO:0000256" key="3">
    <source>
        <dbReference type="ARBA" id="ARBA00023125"/>
    </source>
</evidence>
<feature type="domain" description="HTH tetR-type" evidence="6">
    <location>
        <begin position="1"/>
        <end position="61"/>
    </location>
</feature>
<evidence type="ECO:0000259" key="6">
    <source>
        <dbReference type="PROSITE" id="PS50977"/>
    </source>
</evidence>
<evidence type="ECO:0000313" key="7">
    <source>
        <dbReference type="EMBL" id="MVT42554.1"/>
    </source>
</evidence>
<dbReference type="OrthoDB" id="881297at2"/>
<evidence type="ECO:0000256" key="2">
    <source>
        <dbReference type="ARBA" id="ARBA00023015"/>
    </source>
</evidence>
<dbReference type="PRINTS" id="PR00455">
    <property type="entry name" value="HTHTETR"/>
</dbReference>
<dbReference type="Proteomes" id="UP000468388">
    <property type="component" value="Unassembled WGS sequence"/>
</dbReference>
<dbReference type="EMBL" id="WRXO01000005">
    <property type="protein sequence ID" value="MVT42554.1"/>
    <property type="molecule type" value="Genomic_DNA"/>
</dbReference>
<dbReference type="PANTHER" id="PTHR30055:SF175">
    <property type="entry name" value="HTH-TYPE TRANSCRIPTIONAL REPRESSOR KSTR2"/>
    <property type="match status" value="1"/>
</dbReference>
<dbReference type="InterPro" id="IPR036271">
    <property type="entry name" value="Tet_transcr_reg_TetR-rel_C_sf"/>
</dbReference>
<feature type="DNA-binding region" description="H-T-H motif" evidence="5">
    <location>
        <begin position="24"/>
        <end position="43"/>
    </location>
</feature>
<dbReference type="InterPro" id="IPR050109">
    <property type="entry name" value="HTH-type_TetR-like_transc_reg"/>
</dbReference>
<dbReference type="RefSeq" id="WP_157301178.1">
    <property type="nucleotide sequence ID" value="NZ_BAAAZB010000002.1"/>
</dbReference>